<organism evidence="4 5">
    <name type="scientific">Liquorilactobacillus oeni DSM 19972</name>
    <dbReference type="NCBI Taxonomy" id="1423777"/>
    <lineage>
        <taxon>Bacteria</taxon>
        <taxon>Bacillati</taxon>
        <taxon>Bacillota</taxon>
        <taxon>Bacilli</taxon>
        <taxon>Lactobacillales</taxon>
        <taxon>Lactobacillaceae</taxon>
        <taxon>Liquorilactobacillus</taxon>
    </lineage>
</organism>
<dbReference type="PROSITE" id="PS51782">
    <property type="entry name" value="LYSM"/>
    <property type="match status" value="1"/>
</dbReference>
<evidence type="ECO:0000313" key="5">
    <source>
        <dbReference type="Proteomes" id="UP000051686"/>
    </source>
</evidence>
<dbReference type="STRING" id="1423777.FD46_GL001064"/>
<feature type="coiled-coil region" evidence="1">
    <location>
        <begin position="270"/>
        <end position="297"/>
    </location>
</feature>
<name>A0A0R1MAG1_9LACO</name>
<evidence type="ECO:0000256" key="2">
    <source>
        <dbReference type="SAM" id="MobiDB-lite"/>
    </source>
</evidence>
<dbReference type="InterPro" id="IPR036779">
    <property type="entry name" value="LysM_dom_sf"/>
</dbReference>
<comment type="caution">
    <text evidence="4">The sequence shown here is derived from an EMBL/GenBank/DDBJ whole genome shotgun (WGS) entry which is preliminary data.</text>
</comment>
<keyword evidence="1" id="KW-0175">Coiled coil</keyword>
<dbReference type="EMBL" id="AZEH01000034">
    <property type="protein sequence ID" value="KRL05119.1"/>
    <property type="molecule type" value="Genomic_DNA"/>
</dbReference>
<dbReference type="CDD" id="cd00118">
    <property type="entry name" value="LysM"/>
    <property type="match status" value="1"/>
</dbReference>
<dbReference type="Gene3D" id="1.20.1270.90">
    <property type="entry name" value="AF1782-like"/>
    <property type="match status" value="3"/>
</dbReference>
<proteinExistence type="predicted"/>
<gene>
    <name evidence="4" type="ORF">FD46_GL001064</name>
</gene>
<reference evidence="4 5" key="1">
    <citation type="journal article" date="2015" name="Genome Announc.">
        <title>Expanding the biotechnology potential of lactobacilli through comparative genomics of 213 strains and associated genera.</title>
        <authorList>
            <person name="Sun Z."/>
            <person name="Harris H.M."/>
            <person name="McCann A."/>
            <person name="Guo C."/>
            <person name="Argimon S."/>
            <person name="Zhang W."/>
            <person name="Yang X."/>
            <person name="Jeffery I.B."/>
            <person name="Cooney J.C."/>
            <person name="Kagawa T.F."/>
            <person name="Liu W."/>
            <person name="Song Y."/>
            <person name="Salvetti E."/>
            <person name="Wrobel A."/>
            <person name="Rasinkangas P."/>
            <person name="Parkhill J."/>
            <person name="Rea M.C."/>
            <person name="O'Sullivan O."/>
            <person name="Ritari J."/>
            <person name="Douillard F.P."/>
            <person name="Paul Ross R."/>
            <person name="Yang R."/>
            <person name="Briner A.E."/>
            <person name="Felis G.E."/>
            <person name="de Vos W.M."/>
            <person name="Barrangou R."/>
            <person name="Klaenhammer T.R."/>
            <person name="Caufield P.W."/>
            <person name="Cui Y."/>
            <person name="Zhang H."/>
            <person name="O'Toole P.W."/>
        </authorList>
    </citation>
    <scope>NUCLEOTIDE SEQUENCE [LARGE SCALE GENOMIC DNA]</scope>
    <source>
        <strain evidence="4 5">DSM 19972</strain>
    </source>
</reference>
<protein>
    <recommendedName>
        <fullName evidence="3">LysM domain-containing protein</fullName>
    </recommendedName>
</protein>
<dbReference type="OrthoDB" id="370541at2"/>
<dbReference type="InterPro" id="IPR018392">
    <property type="entry name" value="LysM"/>
</dbReference>
<feature type="compositionally biased region" description="Low complexity" evidence="2">
    <location>
        <begin position="122"/>
        <end position="144"/>
    </location>
</feature>
<sequence length="360" mass="38690">MNNESINKVQVVDKRLKLKAAAAAALISGALFTVPIKADADTTNWTANSPQQIASQITNMQQLYTIHNGDTLWGISEALKAKGSNISVAQLAAINNIPNENLIYTGNSLKFAGKTIVVPQQPASNEQSAAQQSSSSQANSASSSDQVDKSALEAKLQEANKYLYTNGVYTEQSLENLRNTAYRGNGIIKSDTVSQTDVTNAINEITNAINGLQEAALVVNKQPLETKLQEANKYLYTNGTYTDTSLQKLSDAAVQGNGVIKAANPTQQNVTDAVAKIDQAINNLQKIQQQAVNKTQLQAKIGQAESYLKQTDVYTSDSLNNLQISVQKGHSTMTSDEVTQAAINTATDNIQNAINELVKK</sequence>
<dbReference type="Gene3D" id="3.10.350.10">
    <property type="entry name" value="LysM domain"/>
    <property type="match status" value="1"/>
</dbReference>
<evidence type="ECO:0000256" key="1">
    <source>
        <dbReference type="SAM" id="Coils"/>
    </source>
</evidence>
<dbReference type="Pfam" id="PF01476">
    <property type="entry name" value="LysM"/>
    <property type="match status" value="1"/>
</dbReference>
<dbReference type="PATRIC" id="fig|1423777.3.peg.1099"/>
<feature type="region of interest" description="Disordered" evidence="2">
    <location>
        <begin position="122"/>
        <end position="150"/>
    </location>
</feature>
<dbReference type="SUPFAM" id="SSF54106">
    <property type="entry name" value="LysM domain"/>
    <property type="match status" value="1"/>
</dbReference>
<evidence type="ECO:0000313" key="4">
    <source>
        <dbReference type="EMBL" id="KRL05119.1"/>
    </source>
</evidence>
<dbReference type="RefSeq" id="WP_057895962.1">
    <property type="nucleotide sequence ID" value="NZ_AZEH01000034.1"/>
</dbReference>
<dbReference type="Pfam" id="PF07554">
    <property type="entry name" value="FIVAR"/>
    <property type="match status" value="3"/>
</dbReference>
<dbReference type="AlphaFoldDB" id="A0A0R1MAG1"/>
<dbReference type="Proteomes" id="UP000051686">
    <property type="component" value="Unassembled WGS sequence"/>
</dbReference>
<accession>A0A0R1MAG1</accession>
<evidence type="ECO:0000259" key="3">
    <source>
        <dbReference type="PROSITE" id="PS51782"/>
    </source>
</evidence>
<keyword evidence="5" id="KW-1185">Reference proteome</keyword>
<dbReference type="SMART" id="SM00257">
    <property type="entry name" value="LysM"/>
    <property type="match status" value="1"/>
</dbReference>
<feature type="domain" description="LysM" evidence="3">
    <location>
        <begin position="62"/>
        <end position="111"/>
    </location>
</feature>